<dbReference type="STRING" id="563040.Saut_2073"/>
<reference evidence="3" key="1">
    <citation type="journal article" date="2010" name="Stand. Genomic Sci.">
        <title>Complete genome sequence of Sulfurimonas autotrophica type strain (OK10).</title>
        <authorList>
            <person name="Sikorski J."/>
            <person name="Munk C."/>
            <person name="Lapidus A."/>
            <person name="Djao O."/>
            <person name="Lucas S."/>
            <person name="Glavina Del Rio T."/>
            <person name="Nolan M."/>
            <person name="Tice H."/>
            <person name="Han C."/>
            <person name="Cheng J."/>
            <person name="Tapia R."/>
            <person name="Goodwin L."/>
            <person name="Pitluck S."/>
            <person name="Liolios K."/>
            <person name="Ivanova N."/>
            <person name="Mavromatis K."/>
            <person name="Mikhailova N."/>
            <person name="Pati A."/>
            <person name="Sims D."/>
            <person name="Meincke L."/>
            <person name="Brettin T."/>
            <person name="Detter J."/>
            <person name="Chen A."/>
            <person name="Palaniappan K."/>
            <person name="Land M."/>
            <person name="Hauser L."/>
            <person name="Chang Y."/>
            <person name="Jeffries C."/>
            <person name="Rohde M."/>
            <person name="Lang E."/>
            <person name="Spring S."/>
            <person name="Goker M."/>
            <person name="Woyke T."/>
            <person name="Bristow J."/>
            <person name="Eisen J."/>
            <person name="Markowitz V."/>
            <person name="Hugenholtz P."/>
            <person name="Kyrpides N."/>
            <person name="Klenk H."/>
        </authorList>
    </citation>
    <scope>NUCLEOTIDE SEQUENCE [LARGE SCALE GENOMIC DNA]</scope>
    <source>
        <strain evidence="3">ATCC BAA-671 / DSM 16294 / JCM 11897 / OK10</strain>
    </source>
</reference>
<dbReference type="AlphaFoldDB" id="E0URV1"/>
<accession>E0URV1</accession>
<dbReference type="Pfam" id="PF03008">
    <property type="entry name" value="DUF234"/>
    <property type="match status" value="1"/>
</dbReference>
<keyword evidence="3" id="KW-1185">Reference proteome</keyword>
<organism evidence="2 3">
    <name type="scientific">Sulfurimonas autotrophica (strain ATCC BAA-671 / DSM 16294 / JCM 11897 / OK10)</name>
    <dbReference type="NCBI Taxonomy" id="563040"/>
    <lineage>
        <taxon>Bacteria</taxon>
        <taxon>Pseudomonadati</taxon>
        <taxon>Campylobacterota</taxon>
        <taxon>Epsilonproteobacteria</taxon>
        <taxon>Campylobacterales</taxon>
        <taxon>Sulfurimonadaceae</taxon>
        <taxon>Sulfurimonas</taxon>
    </lineage>
</organism>
<protein>
    <recommendedName>
        <fullName evidence="1">DUF234 domain-containing protein</fullName>
    </recommendedName>
</protein>
<sequence>MISDNTTLKEEFKIFYKEHPSKNFEDLVEKFAIFGGVGWGDIDTSKPSYELIEKLILKDYNYIRNDVSDITGGAPLYHALLSAVAMGDGKTHSSYKRAKLEKEVGDKAVVELVDRGIIRVEKPKKEFTSWSDDEKIDNKLYFTTPFLRFWFAFVSPLFKGIKGGDYSEIKKRWQNREAEFTNLIFTQLAHELIKDIFAKEDPIVEISSYWDKEAEFDIFAKTKSGKIILGSTKYTNAKVKKSELTRLQEFAKKANIDTDIFVIVSKKGFSSELKALKGENLRLFTIKNFAKLVE</sequence>
<dbReference type="KEGG" id="sua:Saut_2073"/>
<dbReference type="InterPro" id="IPR004256">
    <property type="entry name" value="DUF234"/>
</dbReference>
<evidence type="ECO:0000313" key="2">
    <source>
        <dbReference type="EMBL" id="ADN10115.1"/>
    </source>
</evidence>
<dbReference type="PANTHER" id="PTHR34704:SF1">
    <property type="entry name" value="ATPASE"/>
    <property type="match status" value="1"/>
</dbReference>
<dbReference type="HOGENOM" id="CLU_071283_0_0_7"/>
<dbReference type="EMBL" id="CP002205">
    <property type="protein sequence ID" value="ADN10115.1"/>
    <property type="molecule type" value="Genomic_DNA"/>
</dbReference>
<dbReference type="RefSeq" id="WP_013327868.1">
    <property type="nucleotide sequence ID" value="NC_014506.1"/>
</dbReference>
<evidence type="ECO:0000259" key="1">
    <source>
        <dbReference type="Pfam" id="PF03008"/>
    </source>
</evidence>
<evidence type="ECO:0000313" key="3">
    <source>
        <dbReference type="Proteomes" id="UP000007803"/>
    </source>
</evidence>
<proteinExistence type="predicted"/>
<name>E0URV1_SULAO</name>
<dbReference type="eggNOG" id="COG1672">
    <property type="taxonomic scope" value="Bacteria"/>
</dbReference>
<feature type="domain" description="DUF234" evidence="1">
    <location>
        <begin position="150"/>
        <end position="241"/>
    </location>
</feature>
<gene>
    <name evidence="2" type="ordered locus">Saut_2073</name>
</gene>
<dbReference type="PANTHER" id="PTHR34704">
    <property type="entry name" value="ATPASE"/>
    <property type="match status" value="1"/>
</dbReference>
<dbReference type="Proteomes" id="UP000007803">
    <property type="component" value="Chromosome"/>
</dbReference>